<keyword evidence="3" id="KW-1185">Reference proteome</keyword>
<dbReference type="GeneID" id="91989846"/>
<dbReference type="Pfam" id="PF12722">
    <property type="entry name" value="Hid1"/>
    <property type="match status" value="1"/>
</dbReference>
<feature type="compositionally biased region" description="Acidic residues" evidence="1">
    <location>
        <begin position="170"/>
        <end position="185"/>
    </location>
</feature>
<dbReference type="PANTHER" id="PTHR21575">
    <property type="entry name" value="PROTEIN HID1"/>
    <property type="match status" value="1"/>
</dbReference>
<feature type="compositionally biased region" description="Gly residues" evidence="1">
    <location>
        <begin position="720"/>
        <end position="729"/>
    </location>
</feature>
<dbReference type="Proteomes" id="UP000054399">
    <property type="component" value="Unassembled WGS sequence"/>
</dbReference>
<gene>
    <name evidence="2" type="ORF">I308_102990</name>
</gene>
<feature type="region of interest" description="Disordered" evidence="1">
    <location>
        <begin position="699"/>
        <end position="732"/>
    </location>
</feature>
<dbReference type="PANTHER" id="PTHR21575:SF12">
    <property type="entry name" value="PROTEIN HID1"/>
    <property type="match status" value="1"/>
</dbReference>
<evidence type="ECO:0000313" key="2">
    <source>
        <dbReference type="EMBL" id="KAL0250774.1"/>
    </source>
</evidence>
<feature type="compositionally biased region" description="Low complexity" evidence="1">
    <location>
        <begin position="783"/>
        <end position="807"/>
    </location>
</feature>
<dbReference type="EMBL" id="ATAM02000004">
    <property type="protein sequence ID" value="KAL0250774.1"/>
    <property type="molecule type" value="Genomic_DNA"/>
</dbReference>
<comment type="caution">
    <text evidence="2">The sequence shown here is derived from an EMBL/GenBank/DDBJ whole genome shotgun (WGS) entry which is preliminary data.</text>
</comment>
<feature type="compositionally biased region" description="Polar residues" evidence="1">
    <location>
        <begin position="699"/>
        <end position="718"/>
    </location>
</feature>
<feature type="compositionally biased region" description="Low complexity" evidence="1">
    <location>
        <begin position="199"/>
        <end position="210"/>
    </location>
</feature>
<sequence>MFKLPSLPQAIGLPFLSATEDAQLKFKTGPNGVKRLSGAEVIPRTDVAYWAQWYTLFASAHDVYSLLGAHDIRHALHTNPANVATLVHHLSHHLFTLVPSPLFPHPPTATAQDLTKEALNCLRVLGRVLSVVYEAEGEGDGESFAAQYLWNRQKAPPVSPAPPADHFTIEDSDEDGDNEQNDGPELDTGARAFRATIESSSSPSAPISDPLTQPGSGERRDSGEDEYLPSLAERLFSCTIDLLFCAGFTLPQTVSEDQNDKINYVIWEKGVGSTIKIGSSPDLDRNKTEVLRFLLILLSSPLYMPPTSLPTTPNPPLFTLTHTLERRLVLSLLCSFLNTSLTRDPADPTGPGGSGGGLAGIVGGLGKLGSLSGLGLRAGEERRTLVRLCMSALLVALDYKMEGAPGLETGSGGAVMGEGKEENAFRYFLSKLHRKEDFTFILDGILAILAEYHASLTNGYLPGGVGVGVGKKDIGCLLETYILLWRLVDLNKRFKAHLLEQSGKTVDLVVYILVTCLELKDDPAQNGLLRLLSYLLQTLSANEPFGKSLNQTIRTAIPARWGVSGSAVDFMIVSIYSIATTPGLNPLFPALTISIANISPYITHIGVQASARLLGLFKAFSAPNFLLGDEGHPRLVYYLLETFNSVLYHQLNANPNLVYAILRSHNDFQTLATFTLMSGLRDIKRRKFLRAAAEKNGRASSGITNSYHTNHTNLTTRPGNGNGGGGNGNGITSDAEMIAEKAALLGVDPEEEDSVHLADVQGQGQGQGHASTPGEGEVPSLSTYPPAVTTLTPAPPTTATATATATADYSPNPPPPSRSISEKARGKMRATESTTSLTTINTNQEGAGVGGGEEEEDDEEEELMKIAAAGVGPNGYVPTQEWVSSWQKGLPLDPVLVAISELLPKIQETQPLVGAPSEKVFNILKGVELGDVLPPAPPVMPRRFQWSPASSIWLTSLLWGDIYVAGLTSIGAWKDTQVRLFGIKQAPVRGRGAQVNRVLKMMGVV</sequence>
<evidence type="ECO:0000256" key="1">
    <source>
        <dbReference type="SAM" id="MobiDB-lite"/>
    </source>
</evidence>
<evidence type="ECO:0008006" key="4">
    <source>
        <dbReference type="Google" id="ProtNLM"/>
    </source>
</evidence>
<reference evidence="2" key="2">
    <citation type="submission" date="2024-01" db="EMBL/GenBank/DDBJ databases">
        <title>Comparative genomics of Cryptococcus and Kwoniella reveals pathogenesis evolution and contrasting modes of karyotype evolution via chromosome fusion or intercentromeric recombination.</title>
        <authorList>
            <person name="Coelho M.A."/>
            <person name="David-Palma M."/>
            <person name="Shea T."/>
            <person name="Bowers K."/>
            <person name="Mcginley-Smith S."/>
            <person name="Mohammad A.W."/>
            <person name="Gnirke A."/>
            <person name="Yurkov A.M."/>
            <person name="Nowrousian M."/>
            <person name="Sun S."/>
            <person name="Cuomo C.A."/>
            <person name="Heitman J."/>
        </authorList>
    </citation>
    <scope>NUCLEOTIDE SEQUENCE</scope>
    <source>
        <strain evidence="2">IND107</strain>
    </source>
</reference>
<proteinExistence type="predicted"/>
<name>A0ABR3BV16_9TREE</name>
<dbReference type="RefSeq" id="XP_066614961.1">
    <property type="nucleotide sequence ID" value="XM_066757492.1"/>
</dbReference>
<feature type="compositionally biased region" description="Low complexity" evidence="1">
    <location>
        <begin position="831"/>
        <end position="846"/>
    </location>
</feature>
<accession>A0ABR3BV16</accession>
<protein>
    <recommendedName>
        <fullName evidence="4">High-temperature-induced dauer-formation protein</fullName>
    </recommendedName>
</protein>
<dbReference type="InterPro" id="IPR026705">
    <property type="entry name" value="Hid-1/Ecm30"/>
</dbReference>
<evidence type="ECO:0000313" key="3">
    <source>
        <dbReference type="Proteomes" id="UP000054399"/>
    </source>
</evidence>
<organism evidence="2 3">
    <name type="scientific">Cryptococcus tetragattii IND107</name>
    <dbReference type="NCBI Taxonomy" id="1296105"/>
    <lineage>
        <taxon>Eukaryota</taxon>
        <taxon>Fungi</taxon>
        <taxon>Dikarya</taxon>
        <taxon>Basidiomycota</taxon>
        <taxon>Agaricomycotina</taxon>
        <taxon>Tremellomycetes</taxon>
        <taxon>Tremellales</taxon>
        <taxon>Cryptococcaceae</taxon>
        <taxon>Cryptococcus</taxon>
        <taxon>Cryptococcus gattii species complex</taxon>
    </lineage>
</organism>
<reference evidence="2" key="1">
    <citation type="submission" date="2015-01" db="EMBL/GenBank/DDBJ databases">
        <authorList>
            <consortium name="The Broad Institute Genomics Platform"/>
            <person name="Cuomo C."/>
            <person name="Litvintseva A."/>
            <person name="Chen Y."/>
            <person name="Heitman J."/>
            <person name="Sun S."/>
            <person name="Springer D."/>
            <person name="Dromer F."/>
            <person name="Young S."/>
            <person name="Zeng Q."/>
            <person name="Gargeya S."/>
            <person name="Abouelleil A."/>
            <person name="Alvarado L."/>
            <person name="Chapman S.B."/>
            <person name="Gainer-Dewar J."/>
            <person name="Goldberg J."/>
            <person name="Griggs A."/>
            <person name="Gujja S."/>
            <person name="Hansen M."/>
            <person name="Howarth C."/>
            <person name="Imamovic A."/>
            <person name="Larimer J."/>
            <person name="Murphy C."/>
            <person name="Naylor J."/>
            <person name="Pearson M."/>
            <person name="Priest M."/>
            <person name="Roberts A."/>
            <person name="Saif S."/>
            <person name="Shea T."/>
            <person name="Sykes S."/>
            <person name="Wortman J."/>
            <person name="Nusbaum C."/>
            <person name="Birren B."/>
        </authorList>
    </citation>
    <scope>NUCLEOTIDE SEQUENCE</scope>
    <source>
        <strain evidence="2">IND107</strain>
    </source>
</reference>
<feature type="region of interest" description="Disordered" evidence="1">
    <location>
        <begin position="155"/>
        <end position="225"/>
    </location>
</feature>
<feature type="region of interest" description="Disordered" evidence="1">
    <location>
        <begin position="760"/>
        <end position="860"/>
    </location>
</feature>